<dbReference type="STRING" id="341036.SAMN05660649_04701"/>
<dbReference type="InterPro" id="IPR050570">
    <property type="entry name" value="Cell_wall_metabolism_enzyme"/>
</dbReference>
<dbReference type="AlphaFoldDB" id="A0A1I2Z0I8"/>
<feature type="region of interest" description="Disordered" evidence="1">
    <location>
        <begin position="67"/>
        <end position="161"/>
    </location>
</feature>
<gene>
    <name evidence="4" type="ORF">SAMN05660649_04701</name>
</gene>
<dbReference type="Pfam" id="PF01551">
    <property type="entry name" value="Peptidase_M23"/>
    <property type="match status" value="1"/>
</dbReference>
<feature type="region of interest" description="Disordered" evidence="1">
    <location>
        <begin position="187"/>
        <end position="259"/>
    </location>
</feature>
<proteinExistence type="predicted"/>
<organism evidence="4 5">
    <name type="scientific">Desulfotruncus arcticus DSM 17038</name>
    <dbReference type="NCBI Taxonomy" id="1121424"/>
    <lineage>
        <taxon>Bacteria</taxon>
        <taxon>Bacillati</taxon>
        <taxon>Bacillota</taxon>
        <taxon>Clostridia</taxon>
        <taxon>Eubacteriales</taxon>
        <taxon>Desulfallaceae</taxon>
        <taxon>Desulfotruncus</taxon>
    </lineage>
</organism>
<dbReference type="InterPro" id="IPR016047">
    <property type="entry name" value="M23ase_b-sheet_dom"/>
</dbReference>
<feature type="compositionally biased region" description="Polar residues" evidence="1">
    <location>
        <begin position="220"/>
        <end position="239"/>
    </location>
</feature>
<dbReference type="RefSeq" id="WP_092475118.1">
    <property type="nucleotide sequence ID" value="NZ_FOOX01000024.1"/>
</dbReference>
<feature type="compositionally biased region" description="Polar residues" evidence="1">
    <location>
        <begin position="201"/>
        <end position="212"/>
    </location>
</feature>
<name>A0A1I2Z0I8_9FIRM</name>
<feature type="domain" description="M23ase beta-sheet core" evidence="3">
    <location>
        <begin position="560"/>
        <end position="655"/>
    </location>
</feature>
<protein>
    <submittedName>
        <fullName evidence="4">Peptidase family M23</fullName>
    </submittedName>
</protein>
<accession>A0A1I2Z0I8</accession>
<sequence>MKDIKTKATVKDIKALDKSLDVTRRAKNAFIRTKERDEQTQRPEHDSYVAYAEDKAKDSAEMVGNEAVHTMGRQGQKVIQKIKERRNYPSDSHHANAADGHAADKTSSISESGSPPTRRSAASPQGKQAVSPKAGKALEQYPAPGQAKQSARRKAAPFKLKGRGERKYTLFKPNELAKRRFVQSRTKARFTRNREMRTAESKTAQAVQSPLLKSTEKTTWRTVQTSISGTGRTARQSARSGGKAVKKTAKGTIKTARKSVKTAGQTAKAGVKTSQTAAKTAAKTAQATAKAAQRTAQVARTAARFTVLMAKLTVKAAAVLIKGLIALVGAGWAVLVLLLIAIAVAALLESPFGLLFSDENKDAEATPVSIVIQEINEEYNQRIEDIKNDNTWDTLDVEYVGTGGSRGNIWIDILATFAVKTALTDKGMDVFTIDQARADLIREVFWDMTEIDHWIETVKHTDSEGGTWYERILHIVIIQRTAWEQAEIYDFNDDQWEVLEELLCGAYDRYFIALITGLRHLGDGTEVVAEGVYIWPSAASDYVTSFFGTRLHPVLGIYKTHNGIDIGAGYGTAILAAADGVVTTAAYDAGGYGNYLIIDHGNGNMTLYAHMSQMSAGVGQTVKQGQTIGLVGSTGLSTGPHLHFEVYVGGTRVDPLLYFSNYTAAW</sequence>
<keyword evidence="2" id="KW-1133">Transmembrane helix</keyword>
<dbReference type="PANTHER" id="PTHR21666:SF270">
    <property type="entry name" value="MUREIN HYDROLASE ACTIVATOR ENVC"/>
    <property type="match status" value="1"/>
</dbReference>
<dbReference type="SUPFAM" id="SSF51261">
    <property type="entry name" value="Duplicated hybrid motif"/>
    <property type="match status" value="1"/>
</dbReference>
<evidence type="ECO:0000256" key="1">
    <source>
        <dbReference type="SAM" id="MobiDB-lite"/>
    </source>
</evidence>
<keyword evidence="2" id="KW-0812">Transmembrane</keyword>
<dbReference type="OrthoDB" id="5623881at2"/>
<dbReference type="GO" id="GO:0004222">
    <property type="term" value="F:metalloendopeptidase activity"/>
    <property type="evidence" value="ECO:0007669"/>
    <property type="project" value="TreeGrafter"/>
</dbReference>
<dbReference type="PANTHER" id="PTHR21666">
    <property type="entry name" value="PEPTIDASE-RELATED"/>
    <property type="match status" value="1"/>
</dbReference>
<dbReference type="EMBL" id="FOOX01000024">
    <property type="protein sequence ID" value="SFH31408.1"/>
    <property type="molecule type" value="Genomic_DNA"/>
</dbReference>
<evidence type="ECO:0000256" key="2">
    <source>
        <dbReference type="SAM" id="Phobius"/>
    </source>
</evidence>
<feature type="compositionally biased region" description="Basic residues" evidence="1">
    <location>
        <begin position="244"/>
        <end position="259"/>
    </location>
</feature>
<evidence type="ECO:0000313" key="4">
    <source>
        <dbReference type="EMBL" id="SFH31408.1"/>
    </source>
</evidence>
<feature type="compositionally biased region" description="Polar residues" evidence="1">
    <location>
        <begin position="105"/>
        <end position="128"/>
    </location>
</feature>
<evidence type="ECO:0000259" key="3">
    <source>
        <dbReference type="Pfam" id="PF01551"/>
    </source>
</evidence>
<keyword evidence="2" id="KW-0472">Membrane</keyword>
<reference evidence="5" key="1">
    <citation type="submission" date="2016-10" db="EMBL/GenBank/DDBJ databases">
        <authorList>
            <person name="Varghese N."/>
            <person name="Submissions S."/>
        </authorList>
    </citation>
    <scope>NUCLEOTIDE SEQUENCE [LARGE SCALE GENOMIC DNA]</scope>
    <source>
        <strain evidence="5">DSM 17038</strain>
    </source>
</reference>
<dbReference type="InterPro" id="IPR011055">
    <property type="entry name" value="Dup_hybrid_motif"/>
</dbReference>
<dbReference type="Proteomes" id="UP000199337">
    <property type="component" value="Unassembled WGS sequence"/>
</dbReference>
<dbReference type="Gene3D" id="2.70.70.10">
    <property type="entry name" value="Glucose Permease (Domain IIA)"/>
    <property type="match status" value="1"/>
</dbReference>
<keyword evidence="5" id="KW-1185">Reference proteome</keyword>
<feature type="compositionally biased region" description="Basic and acidic residues" evidence="1">
    <location>
        <begin position="81"/>
        <end position="104"/>
    </location>
</feature>
<feature type="transmembrane region" description="Helical" evidence="2">
    <location>
        <begin position="319"/>
        <end position="348"/>
    </location>
</feature>
<evidence type="ECO:0000313" key="5">
    <source>
        <dbReference type="Proteomes" id="UP000199337"/>
    </source>
</evidence>
<dbReference type="CDD" id="cd12797">
    <property type="entry name" value="M23_peptidase"/>
    <property type="match status" value="1"/>
</dbReference>